<dbReference type="EMBL" id="GL376619">
    <property type="status" value="NOT_ANNOTATED_CDS"/>
    <property type="molecule type" value="Genomic_DNA"/>
</dbReference>
<feature type="region of interest" description="Disordered" evidence="1">
    <location>
        <begin position="88"/>
        <end position="112"/>
    </location>
</feature>
<proteinExistence type="predicted"/>
<keyword evidence="3" id="KW-1185">Reference proteome</keyword>
<dbReference type="HOGENOM" id="CLU_554918_0_0_1"/>
<feature type="compositionally biased region" description="Polar residues" evidence="1">
    <location>
        <begin position="242"/>
        <end position="251"/>
    </location>
</feature>
<dbReference type="EnsemblProtists" id="PYU1_T008093">
    <property type="protein sequence ID" value="PYU1_T008093"/>
    <property type="gene ID" value="PYU1_G008077"/>
</dbReference>
<evidence type="ECO:0000256" key="1">
    <source>
        <dbReference type="SAM" id="MobiDB-lite"/>
    </source>
</evidence>
<feature type="region of interest" description="Disordered" evidence="1">
    <location>
        <begin position="125"/>
        <end position="184"/>
    </location>
</feature>
<feature type="region of interest" description="Disordered" evidence="1">
    <location>
        <begin position="1"/>
        <end position="57"/>
    </location>
</feature>
<reference evidence="2" key="3">
    <citation type="submission" date="2015-02" db="UniProtKB">
        <authorList>
            <consortium name="EnsemblProtists"/>
        </authorList>
    </citation>
    <scope>IDENTIFICATION</scope>
    <source>
        <strain evidence="2">DAOM BR144</strain>
    </source>
</reference>
<evidence type="ECO:0000313" key="2">
    <source>
        <dbReference type="EnsemblProtists" id="PYU1_T008093"/>
    </source>
</evidence>
<feature type="region of interest" description="Disordered" evidence="1">
    <location>
        <begin position="207"/>
        <end position="281"/>
    </location>
</feature>
<protein>
    <submittedName>
        <fullName evidence="2">Uncharacterized protein</fullName>
    </submittedName>
</protein>
<accession>K3WSZ9</accession>
<reference evidence="3" key="1">
    <citation type="journal article" date="2010" name="Genome Biol.">
        <title>Genome sequence of the necrotrophic plant pathogen Pythium ultimum reveals original pathogenicity mechanisms and effector repertoire.</title>
        <authorList>
            <person name="Levesque C.A."/>
            <person name="Brouwer H."/>
            <person name="Cano L."/>
            <person name="Hamilton J.P."/>
            <person name="Holt C."/>
            <person name="Huitema E."/>
            <person name="Raffaele S."/>
            <person name="Robideau G.P."/>
            <person name="Thines M."/>
            <person name="Win J."/>
            <person name="Zerillo M.M."/>
            <person name="Beakes G.W."/>
            <person name="Boore J.L."/>
            <person name="Busam D."/>
            <person name="Dumas B."/>
            <person name="Ferriera S."/>
            <person name="Fuerstenberg S.I."/>
            <person name="Gachon C.M."/>
            <person name="Gaulin E."/>
            <person name="Govers F."/>
            <person name="Grenville-Briggs L."/>
            <person name="Horner N."/>
            <person name="Hostetler J."/>
            <person name="Jiang R.H."/>
            <person name="Johnson J."/>
            <person name="Krajaejun T."/>
            <person name="Lin H."/>
            <person name="Meijer H.J."/>
            <person name="Moore B."/>
            <person name="Morris P."/>
            <person name="Phuntmart V."/>
            <person name="Puiu D."/>
            <person name="Shetty J."/>
            <person name="Stajich J.E."/>
            <person name="Tripathy S."/>
            <person name="Wawra S."/>
            <person name="van West P."/>
            <person name="Whitty B.R."/>
            <person name="Coutinho P.M."/>
            <person name="Henrissat B."/>
            <person name="Martin F."/>
            <person name="Thomas P.D."/>
            <person name="Tyler B.M."/>
            <person name="De Vries R.P."/>
            <person name="Kamoun S."/>
            <person name="Yandell M."/>
            <person name="Tisserat N."/>
            <person name="Buell C.R."/>
        </authorList>
    </citation>
    <scope>NUCLEOTIDE SEQUENCE</scope>
    <source>
        <strain evidence="3">DAOM:BR144</strain>
    </source>
</reference>
<feature type="region of interest" description="Disordered" evidence="1">
    <location>
        <begin position="465"/>
        <end position="492"/>
    </location>
</feature>
<dbReference type="InParanoid" id="K3WSZ9"/>
<dbReference type="Proteomes" id="UP000019132">
    <property type="component" value="Unassembled WGS sequence"/>
</dbReference>
<feature type="compositionally biased region" description="Polar residues" evidence="1">
    <location>
        <begin position="14"/>
        <end position="25"/>
    </location>
</feature>
<dbReference type="VEuPathDB" id="FungiDB:PYU1_G008077"/>
<feature type="region of interest" description="Disordered" evidence="1">
    <location>
        <begin position="398"/>
        <end position="420"/>
    </location>
</feature>
<name>K3WSZ9_GLOUD</name>
<feature type="compositionally biased region" description="Polar residues" evidence="1">
    <location>
        <begin position="267"/>
        <end position="276"/>
    </location>
</feature>
<reference evidence="3" key="2">
    <citation type="submission" date="2010-04" db="EMBL/GenBank/DDBJ databases">
        <authorList>
            <person name="Buell R."/>
            <person name="Hamilton J."/>
            <person name="Hostetler J."/>
        </authorList>
    </citation>
    <scope>NUCLEOTIDE SEQUENCE [LARGE SCALE GENOMIC DNA]</scope>
    <source>
        <strain evidence="3">DAOM:BR144</strain>
    </source>
</reference>
<dbReference type="AlphaFoldDB" id="K3WSZ9"/>
<organism evidence="2 3">
    <name type="scientific">Globisporangium ultimum (strain ATCC 200006 / CBS 805.95 / DAOM BR144)</name>
    <name type="common">Pythium ultimum</name>
    <dbReference type="NCBI Taxonomy" id="431595"/>
    <lineage>
        <taxon>Eukaryota</taxon>
        <taxon>Sar</taxon>
        <taxon>Stramenopiles</taxon>
        <taxon>Oomycota</taxon>
        <taxon>Peronosporomycetes</taxon>
        <taxon>Pythiales</taxon>
        <taxon>Pythiaceae</taxon>
        <taxon>Globisporangium</taxon>
    </lineage>
</organism>
<sequence length="492" mass="53156">MDEINESDDKRFTRTNMESTTSSNPFDALVSGKDPFPDFQATIAYQPDDDEDEDEADNSALLLAGANARASGVDLDWSIDTIAEMKPMAFSPLPEQKQNSPPPAESHANASLFFEDETQYKVLRTPSPLIRQQESQSQSQFSLPFLQQRHHRQAVPDTRTSPLPPSGRNSIPAWSESSSSNSYNDLHRRCRDAIAFCADRVRERQLKINRLQLPHPKVTPTSSTKRNKKRRHGHDSEFPWSVSPSLSTSAGSAGIHPRSGRGIDSWKSAQTSSKSPFSVPLTPIARQTTSSSTMRTPPSTTGIKTNHTSATIITSPSAQAAASRQPEFAFDGSPISPIAPVDLRHETIQEEEEKIAAEGGHDKENFHNTVFRTPTAATAWGKSAAVDDSISLRSLSMLHDSSSGSGSSSTPSFMISTSSSSGSSAVAAAATARVTKHIQNDDDPSASAIPSIAKRQEAFMAAIEAEANAPSVTRGQHLDKNESSEGSILTSQ</sequence>
<feature type="compositionally biased region" description="Low complexity" evidence="1">
    <location>
        <begin position="132"/>
        <end position="147"/>
    </location>
</feature>
<feature type="compositionally biased region" description="Acidic residues" evidence="1">
    <location>
        <begin position="47"/>
        <end position="57"/>
    </location>
</feature>
<dbReference type="eggNOG" id="ENOG502S9GD">
    <property type="taxonomic scope" value="Eukaryota"/>
</dbReference>
<evidence type="ECO:0000313" key="3">
    <source>
        <dbReference type="Proteomes" id="UP000019132"/>
    </source>
</evidence>
<feature type="compositionally biased region" description="Low complexity" evidence="1">
    <location>
        <begin position="169"/>
        <end position="184"/>
    </location>
</feature>